<dbReference type="Pfam" id="PF05721">
    <property type="entry name" value="PhyH"/>
    <property type="match status" value="1"/>
</dbReference>
<evidence type="ECO:0000313" key="6">
    <source>
        <dbReference type="Proteomes" id="UP000053095"/>
    </source>
</evidence>
<dbReference type="PANTHER" id="PTHR20883:SF48">
    <property type="entry name" value="ECTOINE DIOXYGENASE"/>
    <property type="match status" value="1"/>
</dbReference>
<accession>A0A510NVJ0</accession>
<gene>
    <name evidence="5" type="ORF">TCE0_018f05152</name>
</gene>
<dbReference type="PANTHER" id="PTHR20883">
    <property type="entry name" value="PHYTANOYL-COA DIOXYGENASE DOMAIN CONTAINING 1"/>
    <property type="match status" value="1"/>
</dbReference>
<keyword evidence="6" id="KW-1185">Reference proteome</keyword>
<evidence type="ECO:0000313" key="5">
    <source>
        <dbReference type="EMBL" id="GAM36225.1"/>
    </source>
</evidence>
<dbReference type="EMBL" id="DF933814">
    <property type="protein sequence ID" value="GAM36225.1"/>
    <property type="molecule type" value="Genomic_DNA"/>
</dbReference>
<proteinExistence type="inferred from homology"/>
<keyword evidence="3" id="KW-0408">Iron</keyword>
<evidence type="ECO:0000256" key="3">
    <source>
        <dbReference type="ARBA" id="ARBA00023004"/>
    </source>
</evidence>
<comment type="cofactor">
    <cofactor evidence="1">
        <name>Fe cation</name>
        <dbReference type="ChEBI" id="CHEBI:24875"/>
    </cofactor>
</comment>
<sequence>MYTLTPSQVESYHCDGFLLLRVGEHKLVDPVKLAKWTEEVKSWPRVKGKWMPYDEINIKGERQLMRTENFVDYHDDFKKLVCGEGLAGILGALAGEDMLLFKDKINYKQPRGNGFQAHLDAPAYDHIGRIEHITANFAIDPATIENGCLEVVPGSHKMNVPCIDGGRIDPAWEEAQEWLTVPLEAGDVLIFGSHLAHRSEKNDTDKARASLYATFHGKSDGLDLRQKYYVHRRANFPPDHGGCAQANYAAGNTFQDTLAQYHLSLSEKAVSLDLGLMVSEGVVAEDKSLLASMRRLGHLMDITQGELLAILDYYCDPALPLLSSDQAQILIGLETPAAVQAKGPLLTDTETFNKQNIVTNRIAALHGATSGEQATETVLGWFIAKIAEVLGLGLCISENWLTREFGVEIQVFLLLGNTPIQEIAKDVALRPTHRSDERAEKI</sequence>
<evidence type="ECO:0000259" key="4">
    <source>
        <dbReference type="Pfam" id="PF08659"/>
    </source>
</evidence>
<dbReference type="Gene3D" id="2.60.120.620">
    <property type="entry name" value="q2cbj1_9rhob like domain"/>
    <property type="match status" value="1"/>
</dbReference>
<protein>
    <recommendedName>
        <fullName evidence="4">Ketoreductase (KR) domain-containing protein</fullName>
    </recommendedName>
</protein>
<dbReference type="SUPFAM" id="SSF51197">
    <property type="entry name" value="Clavaminate synthase-like"/>
    <property type="match status" value="1"/>
</dbReference>
<dbReference type="Pfam" id="PF08659">
    <property type="entry name" value="KR"/>
    <property type="match status" value="1"/>
</dbReference>
<comment type="similarity">
    <text evidence="2">Belongs to the PhyH family.</text>
</comment>
<evidence type="ECO:0000256" key="1">
    <source>
        <dbReference type="ARBA" id="ARBA00001962"/>
    </source>
</evidence>
<name>A0A510NVJ0_TALPI</name>
<dbReference type="Proteomes" id="UP000053095">
    <property type="component" value="Unassembled WGS sequence"/>
</dbReference>
<dbReference type="InterPro" id="IPR008775">
    <property type="entry name" value="Phytyl_CoA_dOase-like"/>
</dbReference>
<reference evidence="6" key="1">
    <citation type="journal article" date="2015" name="Genome Announc.">
        <title>Draft genome sequence of Talaromyces cellulolyticus strain Y-94, a source of lignocellulosic biomass-degrading enzymes.</title>
        <authorList>
            <person name="Fujii T."/>
            <person name="Koike H."/>
            <person name="Sawayama S."/>
            <person name="Yano S."/>
            <person name="Inoue H."/>
        </authorList>
    </citation>
    <scope>NUCLEOTIDE SEQUENCE [LARGE SCALE GENOMIC DNA]</scope>
    <source>
        <strain evidence="6">Y-94</strain>
    </source>
</reference>
<dbReference type="InterPro" id="IPR013968">
    <property type="entry name" value="PKS_KR"/>
</dbReference>
<organism evidence="5 6">
    <name type="scientific">Talaromyces pinophilus</name>
    <name type="common">Penicillium pinophilum</name>
    <dbReference type="NCBI Taxonomy" id="128442"/>
    <lineage>
        <taxon>Eukaryota</taxon>
        <taxon>Fungi</taxon>
        <taxon>Dikarya</taxon>
        <taxon>Ascomycota</taxon>
        <taxon>Pezizomycotina</taxon>
        <taxon>Eurotiomycetes</taxon>
        <taxon>Eurotiomycetidae</taxon>
        <taxon>Eurotiales</taxon>
        <taxon>Trichocomaceae</taxon>
        <taxon>Talaromyces</taxon>
        <taxon>Talaromyces sect. Talaromyces</taxon>
    </lineage>
</organism>
<dbReference type="GO" id="GO:0046872">
    <property type="term" value="F:metal ion binding"/>
    <property type="evidence" value="ECO:0007669"/>
    <property type="project" value="UniProtKB-ARBA"/>
</dbReference>
<evidence type="ECO:0000256" key="2">
    <source>
        <dbReference type="ARBA" id="ARBA00005830"/>
    </source>
</evidence>
<feature type="domain" description="Ketoreductase (KR)" evidence="4">
    <location>
        <begin position="241"/>
        <end position="277"/>
    </location>
</feature>
<dbReference type="GO" id="GO:0016491">
    <property type="term" value="F:oxidoreductase activity"/>
    <property type="evidence" value="ECO:0007669"/>
    <property type="project" value="UniProtKB-ARBA"/>
</dbReference>
<dbReference type="AlphaFoldDB" id="A0A510NVJ0"/>
<dbReference type="Gene3D" id="3.40.50.720">
    <property type="entry name" value="NAD(P)-binding Rossmann-like Domain"/>
    <property type="match status" value="1"/>
</dbReference>